<evidence type="ECO:0000313" key="3">
    <source>
        <dbReference type="Proteomes" id="UP001165135"/>
    </source>
</evidence>
<dbReference type="PANTHER" id="PTHR43546:SF3">
    <property type="entry name" value="UPF0173 METAL-DEPENDENT HYDROLASE MJ1163"/>
    <property type="match status" value="1"/>
</dbReference>
<dbReference type="RefSeq" id="WP_285619027.1">
    <property type="nucleotide sequence ID" value="NZ_BSTJ01000002.1"/>
</dbReference>
<dbReference type="PANTHER" id="PTHR43546">
    <property type="entry name" value="UPF0173 METAL-DEPENDENT HYDROLASE MJ1163-RELATED"/>
    <property type="match status" value="1"/>
</dbReference>
<feature type="domain" description="Metallo-beta-lactamase" evidence="1">
    <location>
        <begin position="17"/>
        <end position="168"/>
    </location>
</feature>
<dbReference type="AlphaFoldDB" id="A0A9W6RGE5"/>
<accession>A0A9W6RGE5</accession>
<dbReference type="SUPFAM" id="SSF56281">
    <property type="entry name" value="Metallo-hydrolase/oxidoreductase"/>
    <property type="match status" value="1"/>
</dbReference>
<comment type="caution">
    <text evidence="2">The sequence shown here is derived from an EMBL/GenBank/DDBJ whole genome shotgun (WGS) entry which is preliminary data.</text>
</comment>
<evidence type="ECO:0000259" key="1">
    <source>
        <dbReference type="SMART" id="SM00849"/>
    </source>
</evidence>
<reference evidence="2" key="1">
    <citation type="submission" date="2023-03" db="EMBL/GenBank/DDBJ databases">
        <title>Actinoallomurus iriomotensis NBRC 103681.</title>
        <authorList>
            <person name="Ichikawa N."/>
            <person name="Sato H."/>
            <person name="Tonouchi N."/>
        </authorList>
    </citation>
    <scope>NUCLEOTIDE SEQUENCE</scope>
    <source>
        <strain evidence="2">NBRC 103681</strain>
    </source>
</reference>
<dbReference type="InterPro" id="IPR036866">
    <property type="entry name" value="RibonucZ/Hydroxyglut_hydro"/>
</dbReference>
<dbReference type="SMART" id="SM00849">
    <property type="entry name" value="Lactamase_B"/>
    <property type="match status" value="1"/>
</dbReference>
<name>A0A9W6RGE5_9ACTN</name>
<organism evidence="2 3">
    <name type="scientific">Actinoallomurus iriomotensis</name>
    <dbReference type="NCBI Taxonomy" id="478107"/>
    <lineage>
        <taxon>Bacteria</taxon>
        <taxon>Bacillati</taxon>
        <taxon>Actinomycetota</taxon>
        <taxon>Actinomycetes</taxon>
        <taxon>Streptosporangiales</taxon>
        <taxon>Thermomonosporaceae</taxon>
        <taxon>Actinoallomurus</taxon>
    </lineage>
</organism>
<dbReference type="CDD" id="cd06262">
    <property type="entry name" value="metallo-hydrolase-like_MBL-fold"/>
    <property type="match status" value="1"/>
</dbReference>
<protein>
    <submittedName>
        <fullName evidence="2">MBL fold metallo-hydrolase</fullName>
    </submittedName>
</protein>
<dbReference type="Pfam" id="PF12706">
    <property type="entry name" value="Lactamase_B_2"/>
    <property type="match status" value="1"/>
</dbReference>
<dbReference type="Gene3D" id="3.60.15.10">
    <property type="entry name" value="Ribonuclease Z/Hydroxyacylglutathione hydrolase-like"/>
    <property type="match status" value="1"/>
</dbReference>
<evidence type="ECO:0000313" key="2">
    <source>
        <dbReference type="EMBL" id="GLY73592.1"/>
    </source>
</evidence>
<dbReference type="InterPro" id="IPR001279">
    <property type="entry name" value="Metallo-B-lactamas"/>
</dbReference>
<sequence length="306" mass="33512">MADDDGGTAEATLDWYGCATFRLTVGELVVFLDAYIDRFPGAPGPDVRTDDIDRADWIVIGHSHFDHLWGAERIARRTGATIIGSHETIRIMEREGVPDDQLLPVSGGERIRLSADVTVAVYPSLHSSVWTHQFPASDEACLGDLWLTYQERQVRQAERPPATGLAGLSPQMLAHFQLSNQHPRGDGGALLYLFETSQGRLLFQDTSGHWSGILRDLRPDVAILAATGRPTIDGEPIQGSLADFIARQAQLLHPARVILSHHDDFLPGRTIPADIGPIRAALARAAPRTELIELTYTSGYPPFAKS</sequence>
<dbReference type="EMBL" id="BSTJ01000002">
    <property type="protein sequence ID" value="GLY73592.1"/>
    <property type="molecule type" value="Genomic_DNA"/>
</dbReference>
<dbReference type="InterPro" id="IPR050114">
    <property type="entry name" value="UPF0173_UPF0282_UlaG_hydrolase"/>
</dbReference>
<gene>
    <name evidence="2" type="ORF">Airi01_018590</name>
</gene>
<proteinExistence type="predicted"/>
<dbReference type="Proteomes" id="UP001165135">
    <property type="component" value="Unassembled WGS sequence"/>
</dbReference>